<dbReference type="KEGG" id="lrz:BJI69_12990"/>
<name>A0A0G9HEV1_9GAMM</name>
<dbReference type="PANTHER" id="PTHR43179">
    <property type="entry name" value="RHAMNOSYLTRANSFERASE WBBL"/>
    <property type="match status" value="1"/>
</dbReference>
<dbReference type="SUPFAM" id="SSF53448">
    <property type="entry name" value="Nucleotide-diphospho-sugar transferases"/>
    <property type="match status" value="1"/>
</dbReference>
<dbReference type="Pfam" id="PF00535">
    <property type="entry name" value="Glycos_transf_2"/>
    <property type="match status" value="1"/>
</dbReference>
<proteinExistence type="predicted"/>
<gene>
    <name evidence="1" type="ORF">BJI69_12990</name>
</gene>
<evidence type="ECO:0000313" key="1">
    <source>
        <dbReference type="EMBL" id="APG04721.1"/>
    </source>
</evidence>
<dbReference type="AlphaFoldDB" id="A0A0G9HEV1"/>
<evidence type="ECO:0000313" key="2">
    <source>
        <dbReference type="Proteomes" id="UP000182987"/>
    </source>
</evidence>
<dbReference type="OrthoDB" id="9807209at2"/>
<dbReference type="RefSeq" id="WP_046966394.1">
    <property type="nucleotide sequence ID" value="NZ_CP017480.1"/>
</dbReference>
<dbReference type="PANTHER" id="PTHR43179:SF7">
    <property type="entry name" value="RHAMNOSYLTRANSFERASE WBBL"/>
    <property type="match status" value="1"/>
</dbReference>
<keyword evidence="2" id="KW-1185">Reference proteome</keyword>
<organism evidence="1 2">
    <name type="scientific">Luteibacter rhizovicinus DSM 16549</name>
    <dbReference type="NCBI Taxonomy" id="1440763"/>
    <lineage>
        <taxon>Bacteria</taxon>
        <taxon>Pseudomonadati</taxon>
        <taxon>Pseudomonadota</taxon>
        <taxon>Gammaproteobacteria</taxon>
        <taxon>Lysobacterales</taxon>
        <taxon>Rhodanobacteraceae</taxon>
        <taxon>Luteibacter</taxon>
    </lineage>
</organism>
<dbReference type="Proteomes" id="UP000182987">
    <property type="component" value="Chromosome"/>
</dbReference>
<dbReference type="InterPro" id="IPR029044">
    <property type="entry name" value="Nucleotide-diphossugar_trans"/>
</dbReference>
<protein>
    <submittedName>
        <fullName evidence="1">Glycosyl transferase</fullName>
    </submittedName>
</protein>
<sequence>MNSPAPAPLISVCIANYNGIAIIDDCLRSVLDQVVDGSIEIIVHDDASTDSSMELLATYHGVKVIHSEKNIGFCESNNRMVDVSRGDYVLLLNNDAALLPGALQALLDDARRSPRHAILTLPQRDWATDQLVDRGCLLDPFMNPVPNVQADRNDVAMVIGACMWLPRALWDTLGGFPSWIGSIAEDMYLCCAARQRGYDVRCLPDTGYRHRQGASFGGNRVDEGRLVTTYRRRALSEKNKTFLLAIFTPSAAWLVLLAIHLLVLLAEGATLTLLRRDRRLWSEVYLAAAAATWVHRVQLMTLRRDLQKKRSVDAKRYYSAFTWLPRKVALLLRYGLPTVR</sequence>
<dbReference type="PATRIC" id="fig|1440763.5.peg.402"/>
<dbReference type="InterPro" id="IPR001173">
    <property type="entry name" value="Glyco_trans_2-like"/>
</dbReference>
<keyword evidence="1" id="KW-0808">Transferase</keyword>
<dbReference type="STRING" id="1440763.BJI69_12990"/>
<dbReference type="EMBL" id="CP017480">
    <property type="protein sequence ID" value="APG04721.1"/>
    <property type="molecule type" value="Genomic_DNA"/>
</dbReference>
<reference evidence="2" key="1">
    <citation type="submission" date="2016-09" db="EMBL/GenBank/DDBJ databases">
        <authorList>
            <person name="Lysoe E."/>
        </authorList>
    </citation>
    <scope>NUCLEOTIDE SEQUENCE [LARGE SCALE GENOMIC DNA]</scope>
    <source>
        <strain evidence="2">LJ96T</strain>
    </source>
</reference>
<dbReference type="Gene3D" id="3.90.550.10">
    <property type="entry name" value="Spore Coat Polysaccharide Biosynthesis Protein SpsA, Chain A"/>
    <property type="match status" value="1"/>
</dbReference>
<dbReference type="GO" id="GO:0016740">
    <property type="term" value="F:transferase activity"/>
    <property type="evidence" value="ECO:0007669"/>
    <property type="project" value="UniProtKB-KW"/>
</dbReference>
<accession>A0A0G9HEV1</accession>